<dbReference type="EMBL" id="JAKRYL010000014">
    <property type="protein sequence ID" value="MCL7748271.1"/>
    <property type="molecule type" value="Genomic_DNA"/>
</dbReference>
<dbReference type="InterPro" id="IPR027417">
    <property type="entry name" value="P-loop_NTPase"/>
</dbReference>
<dbReference type="PROSITE" id="PS50005">
    <property type="entry name" value="TPR"/>
    <property type="match status" value="1"/>
</dbReference>
<keyword evidence="1" id="KW-0802">TPR repeat</keyword>
<dbReference type="RefSeq" id="WP_250097160.1">
    <property type="nucleotide sequence ID" value="NZ_JAKRYL010000014.1"/>
</dbReference>
<dbReference type="InterPro" id="IPR019734">
    <property type="entry name" value="TPR_rpt"/>
</dbReference>
<evidence type="ECO:0000313" key="3">
    <source>
        <dbReference type="Proteomes" id="UP001139150"/>
    </source>
</evidence>
<accession>A0A9X2CTZ6</accession>
<dbReference type="Gene3D" id="1.25.40.10">
    <property type="entry name" value="Tetratricopeptide repeat domain"/>
    <property type="match status" value="1"/>
</dbReference>
<dbReference type="SUPFAM" id="SSF48452">
    <property type="entry name" value="TPR-like"/>
    <property type="match status" value="1"/>
</dbReference>
<sequence>MRKENELIKKHYYKHFVEERTNQPIAVLAEAMLKENEEETNSSIRYAQGEVYYHNKDYETAIFKWEKVQCDLKSWAMKNIADSYYEVGALSQAEEGYLAIHTENLILRTEIELQLFSLYMDQQQLDQAAKVIKNVVSLNPDYLDVTEIARSFFEEYRDWDSAIDLAINEAIRTESIEWFEIVQKYIDRELTKTIEPSYFLQALKTLYSIDVKKFEQIVVVLWKSYRSEGEVYFKWLTEFNDLLLQLNIDKTVSWLDLSKLYEQTYFDLTAGKYFIKEIEHIVPNLLSNWIHTAKKSQAVAAAGAVLSWNQLVSNLNTNTVNEAEIILSHDRSATTDSIVQSLELYESIIRWAQEHDLEIGDRIEWKVQQLVDFDRNYLVVAGSDTKGKTAMINHLLGHEVLSEELPATFMFRNGSETILQEINEEGHIHPVNEELSDIDLKDKMFEYVLPASFLEKNKLTILSTERNEELNNYAGMADVLLFIIDANSRITKSDYNVLTKIQDEFPSLSIHFVINKMNVIYNEQEVQRIVEETEAAINENFPNAQIYTTESRFDGLNPVISGLFKNRMIEKERNERMLKVIQETIGHLLEKRVKMEKNLMNSVTWNEEAVLKLTGANNQLIDIEKEKIQEIKESYVVITDEMKKNLRVNIPKILRECSSFIKEDSDFRNIHVELNRKMNEQISTYLEQTFLPKFSNVLQEWLEVCNVEFIQSQSYLKEMTEGFNRLYEKERFKLQCDFRVLDDWYRDVDRMTNGVHLENVNILLRLTPSQLLLKSSGKFFGVLPTNKALVFKMYKKFIENEEYKQVTETIMNQYMLQFDLFGKSIERDMNLFYRSPFSVLNEAIAEAQSEIEGHNDALDSLRANPEIYKDPLTLFKVRVHQYELMELRDLNKSQSLAVK</sequence>
<reference evidence="2" key="1">
    <citation type="submission" date="2022-02" db="EMBL/GenBank/DDBJ databases">
        <title>Halalkalibacter sp. nov. isolated from Lonar Lake, India.</title>
        <authorList>
            <person name="Joshi A."/>
            <person name="Thite S."/>
            <person name="Lodha T."/>
        </authorList>
    </citation>
    <scope>NUCLEOTIDE SEQUENCE</scope>
    <source>
        <strain evidence="2">MEB205</strain>
    </source>
</reference>
<organism evidence="2 3">
    <name type="scientific">Halalkalibacter alkaliphilus</name>
    <dbReference type="NCBI Taxonomy" id="2917993"/>
    <lineage>
        <taxon>Bacteria</taxon>
        <taxon>Bacillati</taxon>
        <taxon>Bacillota</taxon>
        <taxon>Bacilli</taxon>
        <taxon>Bacillales</taxon>
        <taxon>Bacillaceae</taxon>
        <taxon>Halalkalibacter</taxon>
    </lineage>
</organism>
<dbReference type="PANTHER" id="PTHR43681:SF1">
    <property type="entry name" value="SARCALUMENIN"/>
    <property type="match status" value="1"/>
</dbReference>
<dbReference type="InterPro" id="IPR011990">
    <property type="entry name" value="TPR-like_helical_dom_sf"/>
</dbReference>
<feature type="repeat" description="TPR" evidence="1">
    <location>
        <begin position="109"/>
        <end position="142"/>
    </location>
</feature>
<comment type="caution">
    <text evidence="2">The sequence shown here is derived from an EMBL/GenBank/DDBJ whole genome shotgun (WGS) entry which is preliminary data.</text>
</comment>
<dbReference type="Proteomes" id="UP001139150">
    <property type="component" value="Unassembled WGS sequence"/>
</dbReference>
<protein>
    <submittedName>
        <fullName evidence="2">Dynamin family protein</fullName>
    </submittedName>
</protein>
<dbReference type="SUPFAM" id="SSF52540">
    <property type="entry name" value="P-loop containing nucleoside triphosphate hydrolases"/>
    <property type="match status" value="1"/>
</dbReference>
<evidence type="ECO:0000313" key="2">
    <source>
        <dbReference type="EMBL" id="MCL7748271.1"/>
    </source>
</evidence>
<dbReference type="Gene3D" id="3.40.50.300">
    <property type="entry name" value="P-loop containing nucleotide triphosphate hydrolases"/>
    <property type="match status" value="1"/>
</dbReference>
<dbReference type="InterPro" id="IPR051943">
    <property type="entry name" value="TRAFAC_Dynamin-like_GTPase"/>
</dbReference>
<gene>
    <name evidence="2" type="ORF">MF646_14165</name>
</gene>
<dbReference type="PANTHER" id="PTHR43681">
    <property type="entry name" value="TRANSMEMBRANE GTPASE FZO"/>
    <property type="match status" value="1"/>
</dbReference>
<keyword evidence="3" id="KW-1185">Reference proteome</keyword>
<proteinExistence type="predicted"/>
<evidence type="ECO:0000256" key="1">
    <source>
        <dbReference type="PROSITE-ProRule" id="PRU00339"/>
    </source>
</evidence>
<dbReference type="AlphaFoldDB" id="A0A9X2CTZ6"/>
<name>A0A9X2CTZ6_9BACI</name>